<dbReference type="Proteomes" id="UP000244956">
    <property type="component" value="Unassembled WGS sequence"/>
</dbReference>
<protein>
    <submittedName>
        <fullName evidence="8">RagB/SusD family nutrient uptake outer membrane protein</fullName>
    </submittedName>
</protein>
<keyword evidence="9" id="KW-1185">Reference proteome</keyword>
<dbReference type="InterPro" id="IPR033985">
    <property type="entry name" value="SusD-like_N"/>
</dbReference>
<feature type="domain" description="RagB/SusD" evidence="6">
    <location>
        <begin position="293"/>
        <end position="542"/>
    </location>
</feature>
<evidence type="ECO:0000256" key="5">
    <source>
        <dbReference type="ARBA" id="ARBA00023237"/>
    </source>
</evidence>
<reference evidence="8 9" key="1">
    <citation type="submission" date="2018-05" db="EMBL/GenBank/DDBJ databases">
        <title>Marinilabilia rubrum sp. nov., isolated from saltern sediment.</title>
        <authorList>
            <person name="Zhang R."/>
        </authorList>
    </citation>
    <scope>NUCLEOTIDE SEQUENCE [LARGE SCALE GENOMIC DNA]</scope>
    <source>
        <strain evidence="8 9">WTE16</strain>
    </source>
</reference>
<dbReference type="Pfam" id="PF14322">
    <property type="entry name" value="SusD-like_3"/>
    <property type="match status" value="1"/>
</dbReference>
<sequence>MLAITWAFMLGGCDYLDYDESSYLLKEDVFNEYSRTKKFLAGIYSQLPDDFSTIDGAMRSSGTDEAIHVNNLSNVRLFTDGNWSASQTLDTKWESMYSAIRDVNTFLKEIKGKTWDEIKWNEDYDEIMEQFNLYPYEARFLRAYFYFELLKRYGGVPIVETELTEKEANTVSRASFQEVVDYIVKECDEVSKVLPASFYDVTAEETGRATKGAAMALKARTLLYAASPLNNSANAIDKWESAALASKAIIDSAWYTLEGNYKDVVNNALSPELIFGIRQAESASFEKANFPIGYEGGNTGTCPTQNLVNAYEMVATGLPIDDPSSGYNPVFPYSGRDPRLNETVIVNGSSWKGKTVEVWYGGANAEPKPNATLTGYYLKKYVIESVNLEQGNVITKRHNWVLFRFAEVLLNYAEAMNEAYGPENAATLGKTALESINEVRLRAGMPEFPAGLTQSEFRTKLRNERRVELAFEDHRFWDVRRWMIGSETTEIKGVTAALNPFGGYVYEEKHVESRIWDERMNMYPIPQSELYKNPNLTQNSGW</sequence>
<evidence type="ECO:0000313" key="9">
    <source>
        <dbReference type="Proteomes" id="UP000244956"/>
    </source>
</evidence>
<comment type="subcellular location">
    <subcellularLocation>
        <location evidence="1">Cell outer membrane</location>
    </subcellularLocation>
</comment>
<dbReference type="GO" id="GO:0009279">
    <property type="term" value="C:cell outer membrane"/>
    <property type="evidence" value="ECO:0007669"/>
    <property type="project" value="UniProtKB-SubCell"/>
</dbReference>
<proteinExistence type="inferred from homology"/>
<dbReference type="AlphaFoldDB" id="A0A2U2BBV0"/>
<comment type="similarity">
    <text evidence="2">Belongs to the SusD family.</text>
</comment>
<evidence type="ECO:0000256" key="4">
    <source>
        <dbReference type="ARBA" id="ARBA00023136"/>
    </source>
</evidence>
<dbReference type="CDD" id="cd08977">
    <property type="entry name" value="SusD"/>
    <property type="match status" value="1"/>
</dbReference>
<evidence type="ECO:0000313" key="8">
    <source>
        <dbReference type="EMBL" id="PWE00540.1"/>
    </source>
</evidence>
<gene>
    <name evidence="8" type="ORF">DDZ16_05120</name>
</gene>
<dbReference type="InterPro" id="IPR012944">
    <property type="entry name" value="SusD_RagB_dom"/>
</dbReference>
<dbReference type="SUPFAM" id="SSF48452">
    <property type="entry name" value="TPR-like"/>
    <property type="match status" value="1"/>
</dbReference>
<evidence type="ECO:0000259" key="7">
    <source>
        <dbReference type="Pfam" id="PF14322"/>
    </source>
</evidence>
<feature type="domain" description="SusD-like N-terminal" evidence="7">
    <location>
        <begin position="14"/>
        <end position="222"/>
    </location>
</feature>
<name>A0A2U2BBV0_9BACT</name>
<evidence type="ECO:0000256" key="2">
    <source>
        <dbReference type="ARBA" id="ARBA00006275"/>
    </source>
</evidence>
<dbReference type="Gene3D" id="1.25.40.390">
    <property type="match status" value="1"/>
</dbReference>
<comment type="caution">
    <text evidence="8">The sequence shown here is derived from an EMBL/GenBank/DDBJ whole genome shotgun (WGS) entry which is preliminary data.</text>
</comment>
<dbReference type="InterPro" id="IPR011990">
    <property type="entry name" value="TPR-like_helical_dom_sf"/>
</dbReference>
<accession>A0A2U2BBV0</accession>
<evidence type="ECO:0000259" key="6">
    <source>
        <dbReference type="Pfam" id="PF07980"/>
    </source>
</evidence>
<dbReference type="EMBL" id="QEWP01000003">
    <property type="protein sequence ID" value="PWE00540.1"/>
    <property type="molecule type" value="Genomic_DNA"/>
</dbReference>
<organism evidence="8 9">
    <name type="scientific">Marinilabilia rubra</name>
    <dbReference type="NCBI Taxonomy" id="2162893"/>
    <lineage>
        <taxon>Bacteria</taxon>
        <taxon>Pseudomonadati</taxon>
        <taxon>Bacteroidota</taxon>
        <taxon>Bacteroidia</taxon>
        <taxon>Marinilabiliales</taxon>
        <taxon>Marinilabiliaceae</taxon>
        <taxon>Marinilabilia</taxon>
    </lineage>
</organism>
<evidence type="ECO:0000256" key="3">
    <source>
        <dbReference type="ARBA" id="ARBA00022729"/>
    </source>
</evidence>
<keyword evidence="5" id="KW-0998">Cell outer membrane</keyword>
<keyword evidence="4" id="KW-0472">Membrane</keyword>
<dbReference type="OrthoDB" id="691231at2"/>
<evidence type="ECO:0000256" key="1">
    <source>
        <dbReference type="ARBA" id="ARBA00004442"/>
    </source>
</evidence>
<dbReference type="Pfam" id="PF07980">
    <property type="entry name" value="SusD_RagB"/>
    <property type="match status" value="1"/>
</dbReference>
<keyword evidence="3" id="KW-0732">Signal</keyword>